<name>A0ABD1FDX5_HYPHA</name>
<keyword evidence="1" id="KW-0802">TPR repeat</keyword>
<keyword evidence="3" id="KW-1185">Reference proteome</keyword>
<dbReference type="PANTHER" id="PTHR21581:SF6">
    <property type="entry name" value="TRAFFICKING PROTEIN PARTICLE COMPLEX SUBUNIT 12"/>
    <property type="match status" value="1"/>
</dbReference>
<proteinExistence type="predicted"/>
<dbReference type="Pfam" id="PF13432">
    <property type="entry name" value="TPR_16"/>
    <property type="match status" value="1"/>
</dbReference>
<feature type="repeat" description="TPR" evidence="1">
    <location>
        <begin position="341"/>
        <end position="374"/>
    </location>
</feature>
<dbReference type="SUPFAM" id="SSF48452">
    <property type="entry name" value="TPR-like"/>
    <property type="match status" value="1"/>
</dbReference>
<protein>
    <recommendedName>
        <fullName evidence="4">Trafficking protein particle complex subunit 12</fullName>
    </recommendedName>
</protein>
<sequence>MFFEVSVNLISRKQSPDTRIPRVTTTLGEADRRRDAWIPMEKTRQELVAKATCPPGSYKPDLDMLTMPGILLDEEFEDEIGEPIVLCCREARDNCNKTKNFNLTPNERRLKELIQIGAYGAAINHTAMLLSLQGQGRGRQGCQTVHTPQTLHLWYIRLTMLIKIKSLAVAQAEAQPFSQLEKPDIFYQYYPEVYGTRTGSMASFSFRLLLAELPMHCGKPKESLRRLFSAWAAIKKMLNNLRQGLCEDGSSAIELSELDRTESLKFWMSREAKVIYSIINCACVVKDYGLAMELLSHLNEREDAPKHILLSALGRLNLQTGNIAGAEICFNEAYLYGSSGVRELVDRGLLAVAQNNFEEACACFQRANALEPSNVMILNNLGVSLYHDGRLQEAIQVIEATISSHPVDTLPESLILNLCSLYDLQSSKKGIMRKFALLRQISKYSADAPTTILEKLYG</sequence>
<dbReference type="Gene3D" id="1.25.40.10">
    <property type="entry name" value="Tetratricopeptide repeat domain"/>
    <property type="match status" value="1"/>
</dbReference>
<dbReference type="PROSITE" id="PS50005">
    <property type="entry name" value="TPR"/>
    <property type="match status" value="1"/>
</dbReference>
<accession>A0ABD1FDX5</accession>
<dbReference type="EMBL" id="JBDJPC010000001">
    <property type="protein sequence ID" value="KAL1517484.1"/>
    <property type="molecule type" value="Genomic_DNA"/>
</dbReference>
<dbReference type="AlphaFoldDB" id="A0ABD1FDX5"/>
<evidence type="ECO:0000313" key="2">
    <source>
        <dbReference type="EMBL" id="KAL1517484.1"/>
    </source>
</evidence>
<dbReference type="PANTHER" id="PTHR21581">
    <property type="entry name" value="D-ALANYL-D-ALANINE CARBOXYPEPTIDASE"/>
    <property type="match status" value="1"/>
</dbReference>
<dbReference type="InterPro" id="IPR019734">
    <property type="entry name" value="TPR_rpt"/>
</dbReference>
<dbReference type="InterPro" id="IPR011990">
    <property type="entry name" value="TPR-like_helical_dom_sf"/>
</dbReference>
<comment type="caution">
    <text evidence="2">The sequence shown here is derived from an EMBL/GenBank/DDBJ whole genome shotgun (WGS) entry which is preliminary data.</text>
</comment>
<evidence type="ECO:0000256" key="1">
    <source>
        <dbReference type="PROSITE-ProRule" id="PRU00339"/>
    </source>
</evidence>
<organism evidence="2 3">
    <name type="scientific">Hypothenemus hampei</name>
    <name type="common">Coffee berry borer</name>
    <dbReference type="NCBI Taxonomy" id="57062"/>
    <lineage>
        <taxon>Eukaryota</taxon>
        <taxon>Metazoa</taxon>
        <taxon>Ecdysozoa</taxon>
        <taxon>Arthropoda</taxon>
        <taxon>Hexapoda</taxon>
        <taxon>Insecta</taxon>
        <taxon>Pterygota</taxon>
        <taxon>Neoptera</taxon>
        <taxon>Endopterygota</taxon>
        <taxon>Coleoptera</taxon>
        <taxon>Polyphaga</taxon>
        <taxon>Cucujiformia</taxon>
        <taxon>Curculionidae</taxon>
        <taxon>Scolytinae</taxon>
        <taxon>Hypothenemus</taxon>
    </lineage>
</organism>
<reference evidence="2 3" key="1">
    <citation type="submission" date="2024-05" db="EMBL/GenBank/DDBJ databases">
        <title>Genetic variation in Jamaican populations of the coffee berry borer (Hypothenemus hampei).</title>
        <authorList>
            <person name="Errbii M."/>
            <person name="Myrie A."/>
        </authorList>
    </citation>
    <scope>NUCLEOTIDE SEQUENCE [LARGE SCALE GENOMIC DNA]</scope>
    <source>
        <strain evidence="2">JA-Hopewell-2020-01-JO</strain>
        <tissue evidence="2">Whole body</tissue>
    </source>
</reference>
<dbReference type="SMART" id="SM00028">
    <property type="entry name" value="TPR"/>
    <property type="match status" value="3"/>
</dbReference>
<gene>
    <name evidence="2" type="ORF">ABEB36_001246</name>
</gene>
<evidence type="ECO:0008006" key="4">
    <source>
        <dbReference type="Google" id="ProtNLM"/>
    </source>
</evidence>
<dbReference type="Proteomes" id="UP001566132">
    <property type="component" value="Unassembled WGS sequence"/>
</dbReference>
<evidence type="ECO:0000313" key="3">
    <source>
        <dbReference type="Proteomes" id="UP001566132"/>
    </source>
</evidence>